<evidence type="ECO:0000256" key="1">
    <source>
        <dbReference type="SAM" id="SignalP"/>
    </source>
</evidence>
<sequence>MEVAYSVLLCVLLYFELITGTLVREITSQHVREYDGTYENEKSLGISCEGSSMQCSIKCLNDNRCVSIFYYTIAKTCILHADPFTYTKRSKSEIEAHGRCKADFFYYRQLDLCFKFGPIINASDSNVAKACSEPGEELIKIDSEERQQYIELITADIGLVYNRSICIQGTNMKNPSNKWTFNDGELMTYSKWGIRHPAVNGTFIRINRGENYTWTSIKNAKWCSYICEYNWNDTNASNKT</sequence>
<evidence type="ECO:0000313" key="4">
    <source>
        <dbReference type="Proteomes" id="UP000596742"/>
    </source>
</evidence>
<feature type="domain" description="C-type lectin" evidence="2">
    <location>
        <begin position="113"/>
        <end position="228"/>
    </location>
</feature>
<proteinExistence type="predicted"/>
<dbReference type="Gene3D" id="3.10.100.10">
    <property type="entry name" value="Mannose-Binding Protein A, subunit A"/>
    <property type="match status" value="1"/>
</dbReference>
<dbReference type="SUPFAM" id="SSF56436">
    <property type="entry name" value="C-type lectin-like"/>
    <property type="match status" value="1"/>
</dbReference>
<comment type="caution">
    <text evidence="3">The sequence shown here is derived from an EMBL/GenBank/DDBJ whole genome shotgun (WGS) entry which is preliminary data.</text>
</comment>
<dbReference type="OrthoDB" id="6122582at2759"/>
<dbReference type="EMBL" id="UYJE01005832">
    <property type="protein sequence ID" value="VDI40859.1"/>
    <property type="molecule type" value="Genomic_DNA"/>
</dbReference>
<name>A0A8B6EW43_MYTGA</name>
<feature type="chain" id="PRO_5032525632" description="C-type lectin domain-containing protein" evidence="1">
    <location>
        <begin position="24"/>
        <end position="240"/>
    </location>
</feature>
<evidence type="ECO:0000259" key="2">
    <source>
        <dbReference type="PROSITE" id="PS50041"/>
    </source>
</evidence>
<dbReference type="Proteomes" id="UP000596742">
    <property type="component" value="Unassembled WGS sequence"/>
</dbReference>
<protein>
    <recommendedName>
        <fullName evidence="2">C-type lectin domain-containing protein</fullName>
    </recommendedName>
</protein>
<dbReference type="SMART" id="SM00034">
    <property type="entry name" value="CLECT"/>
    <property type="match status" value="1"/>
</dbReference>
<dbReference type="PROSITE" id="PS50041">
    <property type="entry name" value="C_TYPE_LECTIN_2"/>
    <property type="match status" value="1"/>
</dbReference>
<organism evidence="3 4">
    <name type="scientific">Mytilus galloprovincialis</name>
    <name type="common">Mediterranean mussel</name>
    <dbReference type="NCBI Taxonomy" id="29158"/>
    <lineage>
        <taxon>Eukaryota</taxon>
        <taxon>Metazoa</taxon>
        <taxon>Spiralia</taxon>
        <taxon>Lophotrochozoa</taxon>
        <taxon>Mollusca</taxon>
        <taxon>Bivalvia</taxon>
        <taxon>Autobranchia</taxon>
        <taxon>Pteriomorphia</taxon>
        <taxon>Mytilida</taxon>
        <taxon>Mytiloidea</taxon>
        <taxon>Mytilidae</taxon>
        <taxon>Mytilinae</taxon>
        <taxon>Mytilus</taxon>
    </lineage>
</organism>
<feature type="signal peptide" evidence="1">
    <location>
        <begin position="1"/>
        <end position="23"/>
    </location>
</feature>
<keyword evidence="4" id="KW-1185">Reference proteome</keyword>
<dbReference type="AlphaFoldDB" id="A0A8B6EW43"/>
<dbReference type="InterPro" id="IPR016186">
    <property type="entry name" value="C-type_lectin-like/link_sf"/>
</dbReference>
<evidence type="ECO:0000313" key="3">
    <source>
        <dbReference type="EMBL" id="VDI40859.1"/>
    </source>
</evidence>
<dbReference type="InterPro" id="IPR016187">
    <property type="entry name" value="CTDL_fold"/>
</dbReference>
<accession>A0A8B6EW43</accession>
<reference evidence="3" key="1">
    <citation type="submission" date="2018-11" db="EMBL/GenBank/DDBJ databases">
        <authorList>
            <person name="Alioto T."/>
            <person name="Alioto T."/>
        </authorList>
    </citation>
    <scope>NUCLEOTIDE SEQUENCE</scope>
</reference>
<keyword evidence="1" id="KW-0732">Signal</keyword>
<dbReference type="InterPro" id="IPR001304">
    <property type="entry name" value="C-type_lectin-like"/>
</dbReference>
<gene>
    <name evidence="3" type="ORF">MGAL_10B014944</name>
</gene>